<dbReference type="InterPro" id="IPR007267">
    <property type="entry name" value="GtrA_DPMS_TM"/>
</dbReference>
<organism evidence="8 9">
    <name type="scientific">Nocardioides mangrovi</name>
    <dbReference type="NCBI Taxonomy" id="2874580"/>
    <lineage>
        <taxon>Bacteria</taxon>
        <taxon>Bacillati</taxon>
        <taxon>Actinomycetota</taxon>
        <taxon>Actinomycetes</taxon>
        <taxon>Propionibacteriales</taxon>
        <taxon>Nocardioidaceae</taxon>
        <taxon>Nocardioides</taxon>
    </lineage>
</organism>
<dbReference type="Proteomes" id="UP000780875">
    <property type="component" value="Unassembled WGS sequence"/>
</dbReference>
<name>A0ABS7U8W9_9ACTN</name>
<evidence type="ECO:0000256" key="4">
    <source>
        <dbReference type="ARBA" id="ARBA00022989"/>
    </source>
</evidence>
<dbReference type="EMBL" id="JAIQZJ010000001">
    <property type="protein sequence ID" value="MBZ5737181.1"/>
    <property type="molecule type" value="Genomic_DNA"/>
</dbReference>
<accession>A0ABS7U8W9</accession>
<comment type="caution">
    <text evidence="8">The sequence shown here is derived from an EMBL/GenBank/DDBJ whole genome shotgun (WGS) entry which is preliminary data.</text>
</comment>
<keyword evidence="3 6" id="KW-0812">Transmembrane</keyword>
<evidence type="ECO:0000259" key="7">
    <source>
        <dbReference type="Pfam" id="PF04138"/>
    </source>
</evidence>
<evidence type="ECO:0000256" key="5">
    <source>
        <dbReference type="ARBA" id="ARBA00023136"/>
    </source>
</evidence>
<feature type="transmembrane region" description="Helical" evidence="6">
    <location>
        <begin position="86"/>
        <end position="106"/>
    </location>
</feature>
<reference evidence="8 9" key="1">
    <citation type="submission" date="2021-09" db="EMBL/GenBank/DDBJ databases">
        <title>Whole genome sequence of Nocardioides sp. GBK3QG-3.</title>
        <authorList>
            <person name="Tuo L."/>
        </authorList>
    </citation>
    <scope>NUCLEOTIDE SEQUENCE [LARGE SCALE GENOMIC DNA]</scope>
    <source>
        <strain evidence="8 9">GBK3QG-3</strain>
    </source>
</reference>
<feature type="domain" description="GtrA/DPMS transmembrane" evidence="7">
    <location>
        <begin position="20"/>
        <end position="144"/>
    </location>
</feature>
<dbReference type="Pfam" id="PF04138">
    <property type="entry name" value="GtrA_DPMS_TM"/>
    <property type="match status" value="1"/>
</dbReference>
<dbReference type="PANTHER" id="PTHR38459:SF1">
    <property type="entry name" value="PROPHAGE BACTOPRENOL-LINKED GLUCOSE TRANSLOCASE HOMOLOG"/>
    <property type="match status" value="1"/>
</dbReference>
<comment type="similarity">
    <text evidence="2">Belongs to the GtrA family.</text>
</comment>
<dbReference type="RefSeq" id="WP_224121541.1">
    <property type="nucleotide sequence ID" value="NZ_JAIQZJ010000001.1"/>
</dbReference>
<sequence length="164" mass="17610">MHGDRSGPSWRRLADREVATFLAVGGAGYITDVAAFNWLRDAALPGTHGPLAAKVGAVAIATVVTYLGNRLLTWRGRGSASRRREVALFAVFNVVGLLISVLTLALTHDVLGLTSRLADNLSGNVLGVGLGTAFRYWTYRRFVFVGGEPPAQPDHEQADPLLTR</sequence>
<evidence type="ECO:0000256" key="1">
    <source>
        <dbReference type="ARBA" id="ARBA00004141"/>
    </source>
</evidence>
<keyword evidence="5 6" id="KW-0472">Membrane</keyword>
<evidence type="ECO:0000256" key="6">
    <source>
        <dbReference type="SAM" id="Phobius"/>
    </source>
</evidence>
<evidence type="ECO:0000256" key="3">
    <source>
        <dbReference type="ARBA" id="ARBA00022692"/>
    </source>
</evidence>
<evidence type="ECO:0000256" key="2">
    <source>
        <dbReference type="ARBA" id="ARBA00009399"/>
    </source>
</evidence>
<feature type="transmembrane region" description="Helical" evidence="6">
    <location>
        <begin position="21"/>
        <end position="39"/>
    </location>
</feature>
<gene>
    <name evidence="8" type="ORF">K8U61_03320</name>
</gene>
<protein>
    <submittedName>
        <fullName evidence="8">GtrA family protein</fullName>
    </submittedName>
</protein>
<feature type="transmembrane region" description="Helical" evidence="6">
    <location>
        <begin position="51"/>
        <end position="74"/>
    </location>
</feature>
<evidence type="ECO:0000313" key="8">
    <source>
        <dbReference type="EMBL" id="MBZ5737181.1"/>
    </source>
</evidence>
<evidence type="ECO:0000313" key="9">
    <source>
        <dbReference type="Proteomes" id="UP000780875"/>
    </source>
</evidence>
<comment type="subcellular location">
    <subcellularLocation>
        <location evidence="1">Membrane</location>
        <topology evidence="1">Multi-pass membrane protein</topology>
    </subcellularLocation>
</comment>
<proteinExistence type="inferred from homology"/>
<keyword evidence="9" id="KW-1185">Reference proteome</keyword>
<dbReference type="PANTHER" id="PTHR38459">
    <property type="entry name" value="PROPHAGE BACTOPRENOL-LINKED GLUCOSE TRANSLOCASE HOMOLOG"/>
    <property type="match status" value="1"/>
</dbReference>
<keyword evidence="4 6" id="KW-1133">Transmembrane helix</keyword>
<dbReference type="InterPro" id="IPR051401">
    <property type="entry name" value="GtrA_CellWall_Glycosyl"/>
</dbReference>